<dbReference type="Gene3D" id="1.20.1250.20">
    <property type="entry name" value="MFS general substrate transporter like domains"/>
    <property type="match status" value="2"/>
</dbReference>
<keyword evidence="3 6" id="KW-0812">Transmembrane</keyword>
<evidence type="ECO:0000256" key="6">
    <source>
        <dbReference type="SAM" id="Phobius"/>
    </source>
</evidence>
<comment type="subcellular location">
    <subcellularLocation>
        <location evidence="1">Cell membrane</location>
        <topology evidence="1">Multi-pass membrane protein</topology>
    </subcellularLocation>
</comment>
<gene>
    <name evidence="8" type="ORF">H0194_08010</name>
</gene>
<dbReference type="AlphaFoldDB" id="A0A7G7CN54"/>
<dbReference type="PANTHER" id="PTHR42718">
    <property type="entry name" value="MAJOR FACILITATOR SUPERFAMILY MULTIDRUG TRANSPORTER MFSC"/>
    <property type="match status" value="1"/>
</dbReference>
<reference evidence="8 9" key="1">
    <citation type="submission" date="2020-07" db="EMBL/GenBank/DDBJ databases">
        <title>Complete genome and description of Corynebacterium incognita strain Marseille-Q3630 sp. nov.</title>
        <authorList>
            <person name="Boxberger M."/>
        </authorList>
    </citation>
    <scope>NUCLEOTIDE SEQUENCE [LARGE SCALE GENOMIC DNA]</scope>
    <source>
        <strain evidence="8 9">Marseille-Q3630</strain>
    </source>
</reference>
<dbReference type="InterPro" id="IPR011701">
    <property type="entry name" value="MFS"/>
</dbReference>
<evidence type="ECO:0000313" key="9">
    <source>
        <dbReference type="Proteomes" id="UP000515743"/>
    </source>
</evidence>
<keyword evidence="5 6" id="KW-0472">Membrane</keyword>
<evidence type="ECO:0000256" key="1">
    <source>
        <dbReference type="ARBA" id="ARBA00004651"/>
    </source>
</evidence>
<protein>
    <submittedName>
        <fullName evidence="8">MFS transporter</fullName>
    </submittedName>
</protein>
<dbReference type="Proteomes" id="UP000515743">
    <property type="component" value="Chromosome"/>
</dbReference>
<sequence>MKSHLQRLAIYIGGAAGPFSGQALTSVLENVSATFAIPVDAASLGITAYLAPFAVMMLFSSRLVQGRRLDRVVLAGYAVIVAAAVVLAFVGVWWWFLALYALMGVANAFTTPMLQSILKAIVPAGELGQALGTYAAAQSLGMLSAPLVSGAMADFADWRYTFLVIAACTVFVLVVGVPEVPREASEKPAGAGSVPVARTVANLAACFAIGFGLVGIGAIIALEAIRRFEVTPSGAGIVVACGGAAAFVLARYAGSLVDRFGAKAVAVVALVASAGMVLLMPHAPHVAVLTGLWAVATVGTQTLQTAVNVDVLSNPATVTLISTVQAFRFIGVAAAPLVVLPLYLGHGAWAYALSAAVLAAAAALQLAFGQRKLPGRLR</sequence>
<evidence type="ECO:0000313" key="8">
    <source>
        <dbReference type="EMBL" id="QNE89020.1"/>
    </source>
</evidence>
<evidence type="ECO:0000256" key="5">
    <source>
        <dbReference type="ARBA" id="ARBA00023136"/>
    </source>
</evidence>
<feature type="transmembrane region" description="Helical" evidence="6">
    <location>
        <begin position="349"/>
        <end position="368"/>
    </location>
</feature>
<feature type="transmembrane region" description="Helical" evidence="6">
    <location>
        <begin position="200"/>
        <end position="222"/>
    </location>
</feature>
<dbReference type="PANTHER" id="PTHR42718:SF9">
    <property type="entry name" value="MAJOR FACILITATOR SUPERFAMILY MULTIDRUG TRANSPORTER MFSC"/>
    <property type="match status" value="1"/>
</dbReference>
<accession>A0A7G7CN54</accession>
<dbReference type="SUPFAM" id="SSF103473">
    <property type="entry name" value="MFS general substrate transporter"/>
    <property type="match status" value="1"/>
</dbReference>
<dbReference type="GO" id="GO:0005886">
    <property type="term" value="C:plasma membrane"/>
    <property type="evidence" value="ECO:0007669"/>
    <property type="project" value="UniProtKB-SubCell"/>
</dbReference>
<dbReference type="GO" id="GO:0022857">
    <property type="term" value="F:transmembrane transporter activity"/>
    <property type="evidence" value="ECO:0007669"/>
    <property type="project" value="InterPro"/>
</dbReference>
<feature type="domain" description="Major facilitator superfamily (MFS) profile" evidence="7">
    <location>
        <begin position="6"/>
        <end position="373"/>
    </location>
</feature>
<feature type="transmembrane region" description="Helical" evidence="6">
    <location>
        <begin position="260"/>
        <end position="279"/>
    </location>
</feature>
<proteinExistence type="predicted"/>
<dbReference type="Pfam" id="PF07690">
    <property type="entry name" value="MFS_1"/>
    <property type="match status" value="1"/>
</dbReference>
<evidence type="ECO:0000256" key="2">
    <source>
        <dbReference type="ARBA" id="ARBA00022448"/>
    </source>
</evidence>
<feature type="transmembrane region" description="Helical" evidence="6">
    <location>
        <begin position="72"/>
        <end position="96"/>
    </location>
</feature>
<dbReference type="KEGG" id="cik:H0194_08010"/>
<organism evidence="8 9">
    <name type="scientific">Corynebacterium incognita</name>
    <dbReference type="NCBI Taxonomy" id="2754725"/>
    <lineage>
        <taxon>Bacteria</taxon>
        <taxon>Bacillati</taxon>
        <taxon>Actinomycetota</taxon>
        <taxon>Actinomycetes</taxon>
        <taxon>Mycobacteriales</taxon>
        <taxon>Corynebacteriaceae</taxon>
        <taxon>Corynebacterium</taxon>
    </lineage>
</organism>
<evidence type="ECO:0000256" key="3">
    <source>
        <dbReference type="ARBA" id="ARBA00022692"/>
    </source>
</evidence>
<feature type="transmembrane region" description="Helical" evidence="6">
    <location>
        <begin position="160"/>
        <end position="180"/>
    </location>
</feature>
<feature type="transmembrane region" description="Helical" evidence="6">
    <location>
        <begin position="234"/>
        <end position="254"/>
    </location>
</feature>
<keyword evidence="4 6" id="KW-1133">Transmembrane helix</keyword>
<keyword evidence="9" id="KW-1185">Reference proteome</keyword>
<evidence type="ECO:0000256" key="4">
    <source>
        <dbReference type="ARBA" id="ARBA00022989"/>
    </source>
</evidence>
<keyword evidence="2" id="KW-0813">Transport</keyword>
<dbReference type="InterPro" id="IPR036259">
    <property type="entry name" value="MFS_trans_sf"/>
</dbReference>
<name>A0A7G7CN54_9CORY</name>
<dbReference type="RefSeq" id="WP_185175406.1">
    <property type="nucleotide sequence ID" value="NZ_CP059404.1"/>
</dbReference>
<evidence type="ECO:0000259" key="7">
    <source>
        <dbReference type="PROSITE" id="PS50850"/>
    </source>
</evidence>
<dbReference type="PROSITE" id="PS50850">
    <property type="entry name" value="MFS"/>
    <property type="match status" value="1"/>
</dbReference>
<dbReference type="InterPro" id="IPR020846">
    <property type="entry name" value="MFS_dom"/>
</dbReference>
<dbReference type="EMBL" id="CP059404">
    <property type="protein sequence ID" value="QNE89020.1"/>
    <property type="molecule type" value="Genomic_DNA"/>
</dbReference>
<feature type="transmembrane region" description="Helical" evidence="6">
    <location>
        <begin position="41"/>
        <end position="60"/>
    </location>
</feature>